<keyword evidence="2" id="KW-1185">Reference proteome</keyword>
<organism evidence="1 2">
    <name type="scientific">Streptomyces triculaminicus</name>
    <dbReference type="NCBI Taxonomy" id="2816232"/>
    <lineage>
        <taxon>Bacteria</taxon>
        <taxon>Bacillati</taxon>
        <taxon>Actinomycetota</taxon>
        <taxon>Actinomycetes</taxon>
        <taxon>Kitasatosporales</taxon>
        <taxon>Streptomycetaceae</taxon>
        <taxon>Streptomyces</taxon>
    </lineage>
</organism>
<accession>A0A939FNZ2</accession>
<comment type="caution">
    <text evidence="1">The sequence shown here is derived from an EMBL/GenBank/DDBJ whole genome shotgun (WGS) entry which is preliminary data.</text>
</comment>
<proteinExistence type="predicted"/>
<reference evidence="1" key="1">
    <citation type="submission" date="2021-03" db="EMBL/GenBank/DDBJ databases">
        <title>Streptomyces strains.</title>
        <authorList>
            <person name="Lund M.B."/>
            <person name="Toerring T."/>
        </authorList>
    </citation>
    <scope>NUCLEOTIDE SEQUENCE</scope>
    <source>
        <strain evidence="1">JCM 4242</strain>
    </source>
</reference>
<protein>
    <submittedName>
        <fullName evidence="1">Baseplate assembly protein</fullName>
    </submittedName>
</protein>
<evidence type="ECO:0000313" key="1">
    <source>
        <dbReference type="EMBL" id="MBO0655505.1"/>
    </source>
</evidence>
<name>A0A939FNZ2_9ACTN</name>
<dbReference type="EMBL" id="JAFMOF010000003">
    <property type="protein sequence ID" value="MBO0655505.1"/>
    <property type="molecule type" value="Genomic_DNA"/>
</dbReference>
<dbReference type="AlphaFoldDB" id="A0A939FNZ2"/>
<dbReference type="InterPro" id="IPR011749">
    <property type="entry name" value="CHP02243"/>
</dbReference>
<dbReference type="NCBIfam" id="TIGR02243">
    <property type="entry name" value="putative baseplate assembly protein"/>
    <property type="match status" value="1"/>
</dbReference>
<evidence type="ECO:0000313" key="2">
    <source>
        <dbReference type="Proteomes" id="UP000664781"/>
    </source>
</evidence>
<gene>
    <name evidence="1" type="ORF">J1792_22815</name>
</gene>
<dbReference type="Proteomes" id="UP000664781">
    <property type="component" value="Unassembled WGS sequence"/>
</dbReference>
<sequence length="1025" mass="109981">MEVSDDGRTLTVTFLGKAPSPCHIGPHNIRIDGGRRITGIRAVEVTVEAEEDPELDDRMFVTLDRAGDTSRYRLGVVEADPYGRPGEQPYRGFDPRYHRAEFGFDGSCPTTFDCRAVEPCPPEAAPRPVIDYTARDYESLRRLALDRMTLTAPDWVERHVPDLGVTLVELLAHTADQIGYQQDAVATEAYLDTARRRVSVRRHVRLIDYPMHDGCNARAFVALEVDSALTLEAGTFRFAAVDVSGLGPQERPDLGPVVPDGELDALTENALVEVFEPLGGCDVGLRPEHNAVRLWTWGDEECSLPRGATAATLRDEWCGGSGKKGGDGGERERALALSPGDVLLIEEVLGPRTGAPADADPAHRQAVRLTSVTPLVDELYDQPVVEVTWSQADALTFPVCLSSRGGTDCAPLSDVSLVRANVVLVDHGRSLTHCDDAPEVVPVPPGPVIVPGCEPPSFGCGDRTEPAGPAAAVHRLLDRTRAGYQLEPDDVRELHHVVGEPAVARAGLGLHPAPGQGGEERVSPPDADAQAAVLETLLAQTGYPDVPARFRPVLRYAPVTQATPYPASGHVAEGQADLLAGVPERLRLRLEELWRQVCDGEELTPEQVDELTVVFGTRTLERLHLGQRPAQALRALSARRERLLAGKLRRLSVLLARARAGGVLDRRVAWELRHSWGEAYADGIDPDDPRLAGPATAIVQDPRSALPAVTARAGRKTWRPRRDLLSSGRRDRHFVGELEDDGTLALRFGDGAHGAAPPPGSRMEIAYRIGGGPAGNVGAEAINHLLLCGSGSPDVIRVRNPLPAAGGTGPESLEDVRRLAPLALRRTRLRAVTAEDYAELAAGVPGVRRAAADIRWTGAAQEVHVAVDPLGAAAPGPVLLERVGHVLDACRRIGHDVVVLPALLIPLDIALAVCAAPGYQRGHVLAELRRVLGTGVLPDGRLGFFHPDALTFGEPVRVSRLVAAAAAVPGVVSVQATRLRRLHHQEDGELDAGILRLGPLEIAQCDNDPDRPENGRLAIEIGGGR</sequence>